<dbReference type="Gene3D" id="3.40.630.30">
    <property type="match status" value="1"/>
</dbReference>
<dbReference type="UniPathway" id="UPA00011"/>
<proteinExistence type="predicted"/>
<dbReference type="SMART" id="SM01006">
    <property type="entry name" value="AlcB"/>
    <property type="match status" value="1"/>
</dbReference>
<dbReference type="Pfam" id="PF13523">
    <property type="entry name" value="Acetyltransf_8"/>
    <property type="match status" value="1"/>
</dbReference>
<dbReference type="Proteomes" id="UP000198960">
    <property type="component" value="Unassembled WGS sequence"/>
</dbReference>
<dbReference type="GO" id="GO:0016410">
    <property type="term" value="F:N-acyltransferase activity"/>
    <property type="evidence" value="ECO:0007669"/>
    <property type="project" value="TreeGrafter"/>
</dbReference>
<dbReference type="InterPro" id="IPR019432">
    <property type="entry name" value="Acyltransferase_MbtK/IucB-like"/>
</dbReference>
<comment type="function">
    <text evidence="1">Acyltransferase required for the direct transfer of medium- to long-chain fatty acyl moieties from a carrier protein (MbtL) on to the epsilon-amino group of lysine residue in the mycobactin core.</text>
</comment>
<comment type="pathway">
    <text evidence="2">Siderophore biosynthesis; mycobactin biosynthesis.</text>
</comment>
<keyword evidence="6" id="KW-0808">Transferase</keyword>
<dbReference type="SUPFAM" id="SSF55729">
    <property type="entry name" value="Acyl-CoA N-acyltransferases (Nat)"/>
    <property type="match status" value="1"/>
</dbReference>
<dbReference type="GO" id="GO:0019290">
    <property type="term" value="P:siderophore biosynthetic process"/>
    <property type="evidence" value="ECO:0007669"/>
    <property type="project" value="InterPro"/>
</dbReference>
<keyword evidence="7" id="KW-1185">Reference proteome</keyword>
<dbReference type="STRING" id="673521.SAMN05660991_04460"/>
<evidence type="ECO:0000256" key="3">
    <source>
        <dbReference type="ARBA" id="ARBA00020586"/>
    </source>
</evidence>
<dbReference type="PANTHER" id="PTHR31438:SF1">
    <property type="entry name" value="LYSINE N-ACYLTRANSFERASE C17G9.06C-RELATED"/>
    <property type="match status" value="1"/>
</dbReference>
<evidence type="ECO:0000256" key="1">
    <source>
        <dbReference type="ARBA" id="ARBA00003818"/>
    </source>
</evidence>
<organism evidence="6 7">
    <name type="scientific">Trujillonella endophytica</name>
    <dbReference type="NCBI Taxonomy" id="673521"/>
    <lineage>
        <taxon>Bacteria</taxon>
        <taxon>Bacillati</taxon>
        <taxon>Actinomycetota</taxon>
        <taxon>Actinomycetes</taxon>
        <taxon>Geodermatophilales</taxon>
        <taxon>Geodermatophilaceae</taxon>
        <taxon>Trujillonella</taxon>
    </lineage>
</organism>
<feature type="domain" description="Acyltransferase MbtK/IucB-like conserved" evidence="5">
    <location>
        <begin position="22"/>
        <end position="70"/>
    </location>
</feature>
<evidence type="ECO:0000313" key="6">
    <source>
        <dbReference type="EMBL" id="SEP27772.1"/>
    </source>
</evidence>
<evidence type="ECO:0000259" key="5">
    <source>
        <dbReference type="SMART" id="SM01006"/>
    </source>
</evidence>
<name>A0A1H8WJH0_9ACTN</name>
<protein>
    <recommendedName>
        <fullName evidence="3">Lysine N-acyltransferase MbtK</fullName>
    </recommendedName>
    <alternativeName>
        <fullName evidence="4">Mycobactin synthase protein K</fullName>
    </alternativeName>
</protein>
<evidence type="ECO:0000256" key="4">
    <source>
        <dbReference type="ARBA" id="ARBA00031122"/>
    </source>
</evidence>
<reference evidence="7" key="1">
    <citation type="submission" date="2016-10" db="EMBL/GenBank/DDBJ databases">
        <authorList>
            <person name="Varghese N."/>
            <person name="Submissions S."/>
        </authorList>
    </citation>
    <scope>NUCLEOTIDE SEQUENCE [LARGE SCALE GENOMIC DNA]</scope>
    <source>
        <strain evidence="7">DSM 45413</strain>
    </source>
</reference>
<gene>
    <name evidence="6" type="ORF">SAMN05660991_04460</name>
</gene>
<evidence type="ECO:0000313" key="7">
    <source>
        <dbReference type="Proteomes" id="UP000198960"/>
    </source>
</evidence>
<dbReference type="RefSeq" id="WP_211435779.1">
    <property type="nucleotide sequence ID" value="NZ_FOEE01000021.1"/>
</dbReference>
<sequence length="199" mass="21680">MTDARIAEGRHPFGDGRTLEVRRLDPDRDAPLVHSWVRDERARFWGMTDSTEEQVREIYGFVDSLDTHHAYLVSVEGAAVALLQTYEPAADPVAEVYPVRDGDLGIHLLLAPSDAPEPGFTERFVAAAGAVVLQNADVRRVVVEPDAANDRALDRARRTGFDVGPQVDLEHKRAQLAFLDRATLEAMAAGIGAVGAGRS</sequence>
<dbReference type="EMBL" id="FOEE01000021">
    <property type="protein sequence ID" value="SEP27772.1"/>
    <property type="molecule type" value="Genomic_DNA"/>
</dbReference>
<dbReference type="PANTHER" id="PTHR31438">
    <property type="entry name" value="LYSINE N-ACYLTRANSFERASE C17G9.06C-RELATED"/>
    <property type="match status" value="1"/>
</dbReference>
<dbReference type="InterPro" id="IPR016181">
    <property type="entry name" value="Acyl_CoA_acyltransferase"/>
</dbReference>
<dbReference type="AlphaFoldDB" id="A0A1H8WJH0"/>
<accession>A0A1H8WJH0</accession>
<evidence type="ECO:0000256" key="2">
    <source>
        <dbReference type="ARBA" id="ARBA00005102"/>
    </source>
</evidence>